<dbReference type="Proteomes" id="UP000423609">
    <property type="component" value="Segment"/>
</dbReference>
<evidence type="ECO:0000313" key="2">
    <source>
        <dbReference type="Proteomes" id="UP000423609"/>
    </source>
</evidence>
<dbReference type="RefSeq" id="YP_009853806.1">
    <property type="nucleotide sequence ID" value="NC_048824.1"/>
</dbReference>
<dbReference type="EMBL" id="MN585993">
    <property type="protein sequence ID" value="QGJ90151.1"/>
    <property type="molecule type" value="Genomic_DNA"/>
</dbReference>
<accession>A0A649VCT5</accession>
<name>A0A649VCT5_9CAUD</name>
<protein>
    <submittedName>
        <fullName evidence="1">Uncharacterized protein</fullName>
    </submittedName>
</protein>
<keyword evidence="2" id="KW-1185">Reference proteome</keyword>
<evidence type="ECO:0000313" key="1">
    <source>
        <dbReference type="EMBL" id="QGJ90151.1"/>
    </source>
</evidence>
<dbReference type="KEGG" id="vg:55624492"/>
<proteinExistence type="predicted"/>
<dbReference type="GeneID" id="55624492"/>
<sequence length="64" mass="7267">MERIAEPGQSSRENAVKVKRARAFGVNLFFATCDECRCWIKSGVGQHVWEQRTQARAAALAHRH</sequence>
<reference evidence="1 2" key="1">
    <citation type="submission" date="2019-10" db="EMBL/GenBank/DDBJ databases">
        <authorList>
            <person name="Garlena R.A."/>
            <person name="Russell D.A."/>
            <person name="Pope W.H."/>
            <person name="Jacobs-Sera D."/>
            <person name="Hatfull G.F."/>
        </authorList>
    </citation>
    <scope>NUCLEOTIDE SEQUENCE [LARGE SCALE GENOMIC DNA]</scope>
</reference>
<gene>
    <name evidence="1" type="primary">54</name>
    <name evidence="1" type="ORF">PBI_INDLULAMITHI_54</name>
</gene>
<organism evidence="1 2">
    <name type="scientific">Mycobacterium phage Indlulamithi</name>
    <dbReference type="NCBI Taxonomy" id="2656582"/>
    <lineage>
        <taxon>Viruses</taxon>
        <taxon>Duplodnaviria</taxon>
        <taxon>Heunggongvirae</taxon>
        <taxon>Uroviricota</taxon>
        <taxon>Caudoviricetes</taxon>
        <taxon>Indlulamithivirus</taxon>
        <taxon>Indlulamithivirus indlulamithi</taxon>
    </lineage>
</organism>